<evidence type="ECO:0000313" key="4">
    <source>
        <dbReference type="Proteomes" id="UP001190700"/>
    </source>
</evidence>
<dbReference type="InterPro" id="IPR006680">
    <property type="entry name" value="Amidohydro-rel"/>
</dbReference>
<dbReference type="Gene3D" id="3.20.20.140">
    <property type="entry name" value="Metal-dependent hydrolases"/>
    <property type="match status" value="1"/>
</dbReference>
<dbReference type="InterPro" id="IPR052350">
    <property type="entry name" value="Metallo-dep_Lactonases"/>
</dbReference>
<proteinExistence type="inferred from homology"/>
<gene>
    <name evidence="3" type="ORF">CYMTET_44109</name>
</gene>
<name>A0AAE0F000_9CHLO</name>
<feature type="domain" description="Amidohydrolase-related" evidence="2">
    <location>
        <begin position="15"/>
        <end position="334"/>
    </location>
</feature>
<dbReference type="SUPFAM" id="SSF51556">
    <property type="entry name" value="Metallo-dependent hydrolases"/>
    <property type="match status" value="1"/>
</dbReference>
<accession>A0AAE0F000</accession>
<evidence type="ECO:0000259" key="2">
    <source>
        <dbReference type="Pfam" id="PF04909"/>
    </source>
</evidence>
<dbReference type="EMBL" id="LGRX02029898">
    <property type="protein sequence ID" value="KAK3246352.1"/>
    <property type="molecule type" value="Genomic_DNA"/>
</dbReference>
<evidence type="ECO:0000313" key="3">
    <source>
        <dbReference type="EMBL" id="KAK3246352.1"/>
    </source>
</evidence>
<protein>
    <recommendedName>
        <fullName evidence="2">Amidohydrolase-related domain-containing protein</fullName>
    </recommendedName>
</protein>
<dbReference type="Proteomes" id="UP001190700">
    <property type="component" value="Unassembled WGS sequence"/>
</dbReference>
<comment type="caution">
    <text evidence="3">The sequence shown here is derived from an EMBL/GenBank/DDBJ whole genome shotgun (WGS) entry which is preliminary data.</text>
</comment>
<dbReference type="PANTHER" id="PTHR43569">
    <property type="entry name" value="AMIDOHYDROLASE"/>
    <property type="match status" value="1"/>
</dbReference>
<organism evidence="3 4">
    <name type="scientific">Cymbomonas tetramitiformis</name>
    <dbReference type="NCBI Taxonomy" id="36881"/>
    <lineage>
        <taxon>Eukaryota</taxon>
        <taxon>Viridiplantae</taxon>
        <taxon>Chlorophyta</taxon>
        <taxon>Pyramimonadophyceae</taxon>
        <taxon>Pyramimonadales</taxon>
        <taxon>Pyramimonadaceae</taxon>
        <taxon>Cymbomonas</taxon>
    </lineage>
</organism>
<reference evidence="3 4" key="1">
    <citation type="journal article" date="2015" name="Genome Biol. Evol.">
        <title>Comparative Genomics of a Bacterivorous Green Alga Reveals Evolutionary Causalities and Consequences of Phago-Mixotrophic Mode of Nutrition.</title>
        <authorList>
            <person name="Burns J.A."/>
            <person name="Paasch A."/>
            <person name="Narechania A."/>
            <person name="Kim E."/>
        </authorList>
    </citation>
    <scope>NUCLEOTIDE SEQUENCE [LARGE SCALE GENOMIC DNA]</scope>
    <source>
        <strain evidence="3 4">PLY_AMNH</strain>
    </source>
</reference>
<comment type="similarity">
    <text evidence="1">Belongs to the metallo-dependent hydrolases superfamily.</text>
</comment>
<keyword evidence="4" id="KW-1185">Reference proteome</keyword>
<dbReference type="Pfam" id="PF04909">
    <property type="entry name" value="Amidohydro_2"/>
    <property type="match status" value="1"/>
</dbReference>
<dbReference type="PANTHER" id="PTHR43569:SF2">
    <property type="entry name" value="AMIDOHYDROLASE-RELATED DOMAIN-CONTAINING PROTEIN"/>
    <property type="match status" value="1"/>
</dbReference>
<dbReference type="InterPro" id="IPR032466">
    <property type="entry name" value="Metal_Hydrolase"/>
</dbReference>
<sequence length="334" mass="36375">MSSETFLKHDITDIVDAHHHFYSPDNDFNILQRQFGLAAYLPEQYASEAVGLPIFRTVHVEAAPAPGSGAAEAAWVESLTASGRGQVAAIVGSCNLADKDADAQLDALAAAAAGRLRGIRWLLDWDGPREGDGDNATHPAVALRQNCDYLRDPEPAAAFEKGYALLAQRNLSFDLQCAPAQLPAAAALCAQYPTVKVVINHIGKPRHLMTKDAAYDAAELARWRMGMAAMAALSHVYVKLSMLGYAVPNWHKDKAKEELLKTLVLEMIALFGANRCMFATNWHTNAAVSDGDGVTTDGLDIPALYTRFAEWTAKFSPKERQRLFSGTAAEFYRL</sequence>
<dbReference type="GO" id="GO:0016787">
    <property type="term" value="F:hydrolase activity"/>
    <property type="evidence" value="ECO:0007669"/>
    <property type="project" value="InterPro"/>
</dbReference>
<evidence type="ECO:0000256" key="1">
    <source>
        <dbReference type="ARBA" id="ARBA00038310"/>
    </source>
</evidence>
<dbReference type="AlphaFoldDB" id="A0AAE0F000"/>